<dbReference type="InterPro" id="IPR011604">
    <property type="entry name" value="PDDEXK-like_dom_sf"/>
</dbReference>
<reference evidence="1" key="1">
    <citation type="submission" date="2020-04" db="EMBL/GenBank/DDBJ databases">
        <authorList>
            <person name="Alioto T."/>
            <person name="Alioto T."/>
            <person name="Gomez Garrido J."/>
        </authorList>
    </citation>
    <scope>NUCLEOTIDE SEQUENCE</scope>
    <source>
        <strain evidence="1">A484AB</strain>
    </source>
</reference>
<dbReference type="GO" id="GO:0008270">
    <property type="term" value="F:zinc ion binding"/>
    <property type="evidence" value="ECO:0007669"/>
    <property type="project" value="InterPro"/>
</dbReference>
<gene>
    <name evidence="1" type="ORF">PACLA_8A062083</name>
</gene>
<dbReference type="OrthoDB" id="6154296at2759"/>
<evidence type="ECO:0000313" key="1">
    <source>
        <dbReference type="EMBL" id="CAB4033109.1"/>
    </source>
</evidence>
<comment type="caution">
    <text evidence="1">The sequence shown here is derived from an EMBL/GenBank/DDBJ whole genome shotgun (WGS) entry which is preliminary data.</text>
</comment>
<accession>A0A7D9LHR4</accession>
<dbReference type="Gene3D" id="1.10.418.20">
    <property type="match status" value="1"/>
</dbReference>
<dbReference type="InterPro" id="IPR007527">
    <property type="entry name" value="Znf_SWIM"/>
</dbReference>
<dbReference type="SUPFAM" id="SSF52980">
    <property type="entry name" value="Restriction endonuclease-like"/>
    <property type="match status" value="1"/>
</dbReference>
<dbReference type="CDD" id="cd22343">
    <property type="entry name" value="PDDEXK_lambda_exonuclease-like"/>
    <property type="match status" value="1"/>
</dbReference>
<dbReference type="InterPro" id="IPR011335">
    <property type="entry name" value="Restrct_endonuc-II-like"/>
</dbReference>
<dbReference type="EMBL" id="CACRXK020018956">
    <property type="protein sequence ID" value="CAB4033109.1"/>
    <property type="molecule type" value="Genomic_DNA"/>
</dbReference>
<proteinExistence type="predicted"/>
<dbReference type="GO" id="GO:0004180">
    <property type="term" value="F:carboxypeptidase activity"/>
    <property type="evidence" value="ECO:0007669"/>
    <property type="project" value="UniProtKB-KW"/>
</dbReference>
<dbReference type="Pfam" id="PF09588">
    <property type="entry name" value="YqaJ"/>
    <property type="match status" value="1"/>
</dbReference>
<name>A0A7D9LHR4_PARCT</name>
<protein>
    <submittedName>
        <fullName evidence="1">Carboxypeptidase D</fullName>
    </submittedName>
</protein>
<dbReference type="Gene3D" id="3.90.320.10">
    <property type="match status" value="1"/>
</dbReference>
<dbReference type="SUPFAM" id="SSF54001">
    <property type="entry name" value="Cysteine proteinases"/>
    <property type="match status" value="1"/>
</dbReference>
<evidence type="ECO:0000313" key="2">
    <source>
        <dbReference type="Proteomes" id="UP001152795"/>
    </source>
</evidence>
<dbReference type="PANTHER" id="PTHR47526:SF3">
    <property type="entry name" value="PHD-TYPE DOMAIN-CONTAINING PROTEIN"/>
    <property type="match status" value="1"/>
</dbReference>
<keyword evidence="2" id="KW-1185">Reference proteome</keyword>
<keyword evidence="1" id="KW-0378">Hydrolase</keyword>
<dbReference type="InterPro" id="IPR038765">
    <property type="entry name" value="Papain-like_cys_pep_sf"/>
</dbReference>
<dbReference type="PROSITE" id="PS50966">
    <property type="entry name" value="ZF_SWIM"/>
    <property type="match status" value="1"/>
</dbReference>
<dbReference type="GO" id="GO:0006281">
    <property type="term" value="P:DNA repair"/>
    <property type="evidence" value="ECO:0007669"/>
    <property type="project" value="UniProtKB-ARBA"/>
</dbReference>
<organism evidence="1 2">
    <name type="scientific">Paramuricea clavata</name>
    <name type="common">Red gorgonian</name>
    <name type="synonym">Violescent sea-whip</name>
    <dbReference type="NCBI Taxonomy" id="317549"/>
    <lineage>
        <taxon>Eukaryota</taxon>
        <taxon>Metazoa</taxon>
        <taxon>Cnidaria</taxon>
        <taxon>Anthozoa</taxon>
        <taxon>Octocorallia</taxon>
        <taxon>Malacalcyonacea</taxon>
        <taxon>Plexauridae</taxon>
        <taxon>Paramuricea</taxon>
    </lineage>
</organism>
<dbReference type="Proteomes" id="UP001152795">
    <property type="component" value="Unassembled WGS sequence"/>
</dbReference>
<dbReference type="AlphaFoldDB" id="A0A7D9LHR4"/>
<keyword evidence="1" id="KW-0121">Carboxypeptidase</keyword>
<sequence length="933" mass="106255">MSTSSRKNFKDMTMLELKEYLQARGVTVTGYLKSSLVQIANAVQTMMLPVGPNFECQSDDKKLIIHDMEIEDPFTISHDAIDYFNDSPPFGLYDIFNHLIYHTTDYDKQGLAAYRSFDDYRLFEEGYVESLRTKTLTGEGVHLYFAKVRPAMKEKTDAGKKFYELWFILEGRGPNRGSVLKAKCHCKGGQDGGCKHIAAAMYSLEETLNTRGEDSVTSAPCKWVKRPTASSKPCEIKELFIGKRNSPSKRKNVEETSEQVNTSKKANVQYKKRKRYHVYCENIEVDVRNEEDRNPPCLQSCLKFVQALSADNHCTTKPVHGTGKPVCGTGKPVRGTGKPVHGTGKPVLLPLLEKIYLPSDSKETIHRSASKETDSGSNVNKKEVRCDWRSESKENCTTNAKKSEESSAGNLKDGHGIMKKKLHDLLNKNNTDVERVASDIRNGELFFTEKEIECTSSNTLKQWRCKEWFIQKAGFISASKAKRIHAIQTSLEQGKNRKVSNIVLDIVHPIIPSYTPCLPKQPQNARDWGLKHEESARQAYYRVERKQHYDLKLHSKGFLISSRKSFLGASVDNVRTCSCKDCHSVVVEYKCPWKHKEKPPKEAFLTPEVGGEQVGDTFLLKSTSKYYYQVQLQMFVCSLMLCHLVVWTKLGVFVVKVPFNEEFINSVIVKLEEFWISHILPSMMLVINGLDRTTGNEVGQAFSNTAVKEVPFQKDDPDIPPKKTDILPKGCSNLEGYSTQSTTTPAKSISISGIDIYQECIDGLLPCTMVNDNIVSYLFEQEKCIYPVISTFFFTTLSGEQAKKKPSRYERNSTAEMFFGPHLLLDEYIFIPINRSYLIYLTGKHSLPKKHQNMEVKVLKVPQQHPYSNNCGIYIAKFLKYFIQDLDMYESGPEEYCAKEHKWFKHADAEKTRTETRTFLLNTFQNQKHTQGC</sequence>
<dbReference type="InterPro" id="IPR019080">
    <property type="entry name" value="YqaJ_viral_recombinase"/>
</dbReference>
<dbReference type="PANTHER" id="PTHR47526">
    <property type="entry name" value="ATP-DEPENDENT DNA HELICASE"/>
    <property type="match status" value="1"/>
</dbReference>
<keyword evidence="1" id="KW-0645">Protease</keyword>